<evidence type="ECO:0000313" key="2">
    <source>
        <dbReference type="Proteomes" id="UP001148299"/>
    </source>
</evidence>
<protein>
    <recommendedName>
        <fullName evidence="3">Nucleotide-diphospho-sugar transferase</fullName>
    </recommendedName>
</protein>
<dbReference type="EMBL" id="JAPZBR010000002">
    <property type="protein sequence ID" value="KAJ5361263.1"/>
    <property type="molecule type" value="Genomic_DNA"/>
</dbReference>
<gene>
    <name evidence="1" type="ORF">N7541_002107</name>
</gene>
<reference evidence="1" key="2">
    <citation type="journal article" date="2023" name="IMA Fungus">
        <title>Comparative genomic study of the Penicillium genus elucidates a diverse pangenome and 15 lateral gene transfer events.</title>
        <authorList>
            <person name="Petersen C."/>
            <person name="Sorensen T."/>
            <person name="Nielsen M.R."/>
            <person name="Sondergaard T.E."/>
            <person name="Sorensen J.L."/>
            <person name="Fitzpatrick D.A."/>
            <person name="Frisvad J.C."/>
            <person name="Nielsen K.L."/>
        </authorList>
    </citation>
    <scope>NUCLEOTIDE SEQUENCE</scope>
    <source>
        <strain evidence="1">IBT 35675</strain>
    </source>
</reference>
<keyword evidence="2" id="KW-1185">Reference proteome</keyword>
<dbReference type="Proteomes" id="UP001148299">
    <property type="component" value="Unassembled WGS sequence"/>
</dbReference>
<dbReference type="SUPFAM" id="SSF53448">
    <property type="entry name" value="Nucleotide-diphospho-sugar transferases"/>
    <property type="match status" value="1"/>
</dbReference>
<reference evidence="1" key="1">
    <citation type="submission" date="2022-12" db="EMBL/GenBank/DDBJ databases">
        <authorList>
            <person name="Petersen C."/>
        </authorList>
    </citation>
    <scope>NUCLEOTIDE SEQUENCE</scope>
    <source>
        <strain evidence="1">IBT 35675</strain>
    </source>
</reference>
<dbReference type="InterPro" id="IPR050587">
    <property type="entry name" value="GNT1/Glycosyltrans_8"/>
</dbReference>
<evidence type="ECO:0000313" key="1">
    <source>
        <dbReference type="EMBL" id="KAJ5361263.1"/>
    </source>
</evidence>
<dbReference type="InterPro" id="IPR029044">
    <property type="entry name" value="Nucleotide-diphossugar_trans"/>
</dbReference>
<accession>A0A9W9RJ88</accession>
<dbReference type="PANTHER" id="PTHR11183">
    <property type="entry name" value="GLYCOGENIN SUBFAMILY MEMBER"/>
    <property type="match status" value="1"/>
</dbReference>
<proteinExistence type="predicted"/>
<comment type="caution">
    <text evidence="1">The sequence shown here is derived from an EMBL/GenBank/DDBJ whole genome shotgun (WGS) entry which is preliminary data.</text>
</comment>
<dbReference type="Gene3D" id="3.90.550.10">
    <property type="entry name" value="Spore Coat Polysaccharide Biosynthesis Protein SpsA, Chain A"/>
    <property type="match status" value="1"/>
</dbReference>
<name>A0A9W9RJ88_PENBR</name>
<dbReference type="AlphaFoldDB" id="A0A9W9RJ88"/>
<sequence>MSLSTLSSRNLFSSFVALAIFLWIATHGFLKPTDITEVNTSKSSRNAFATILTSTGEKGLESADDEEHYLQAVRLLSFQLLQNPRTRNRNRIPFLVLVTPDVPQRNRDILSREGATVIPLEDYDVDWASQSQSLSNLLARLSLWKLEQYHKVAFLDVETVILRPLDDLFKDSVTTMRSTIGSTSKFPKKYIMAAPNDDWVDPKTQILSNQDRILPQKRHMNTGFFMIHPSKDLFDYYMSLVPMLDKDESNHPEDDILEYAHRADGPMPRQILEPGWNLDDASQSDYEKGLRSITYKRWRPVENSFVSNLIRMSLDEMTAYLNH</sequence>
<evidence type="ECO:0008006" key="3">
    <source>
        <dbReference type="Google" id="ProtNLM"/>
    </source>
</evidence>
<organism evidence="1 2">
    <name type="scientific">Penicillium brevicompactum</name>
    <dbReference type="NCBI Taxonomy" id="5074"/>
    <lineage>
        <taxon>Eukaryota</taxon>
        <taxon>Fungi</taxon>
        <taxon>Dikarya</taxon>
        <taxon>Ascomycota</taxon>
        <taxon>Pezizomycotina</taxon>
        <taxon>Eurotiomycetes</taxon>
        <taxon>Eurotiomycetidae</taxon>
        <taxon>Eurotiales</taxon>
        <taxon>Aspergillaceae</taxon>
        <taxon>Penicillium</taxon>
    </lineage>
</organism>